<evidence type="ECO:0000313" key="2">
    <source>
        <dbReference type="Proteomes" id="UP000828048"/>
    </source>
</evidence>
<protein>
    <submittedName>
        <fullName evidence="1">Uncharacterized protein</fullName>
    </submittedName>
</protein>
<reference evidence="1 2" key="1">
    <citation type="journal article" date="2021" name="Hortic Res">
        <title>High-quality reference genome and annotation aids understanding of berry development for evergreen blueberry (Vaccinium darrowii).</title>
        <authorList>
            <person name="Yu J."/>
            <person name="Hulse-Kemp A.M."/>
            <person name="Babiker E."/>
            <person name="Staton M."/>
        </authorList>
    </citation>
    <scope>NUCLEOTIDE SEQUENCE [LARGE SCALE GENOMIC DNA]</scope>
    <source>
        <strain evidence="2">cv. NJ 8807/NJ 8810</strain>
        <tissue evidence="1">Young leaf</tissue>
    </source>
</reference>
<dbReference type="EMBL" id="CM037158">
    <property type="protein sequence ID" value="KAH7851501.1"/>
    <property type="molecule type" value="Genomic_DNA"/>
</dbReference>
<proteinExistence type="predicted"/>
<name>A0ACB7YD86_9ERIC</name>
<dbReference type="Proteomes" id="UP000828048">
    <property type="component" value="Chromosome 8"/>
</dbReference>
<accession>A0ACB7YD86</accession>
<comment type="caution">
    <text evidence="1">The sequence shown here is derived from an EMBL/GenBank/DDBJ whole genome shotgun (WGS) entry which is preliminary data.</text>
</comment>
<organism evidence="1 2">
    <name type="scientific">Vaccinium darrowii</name>
    <dbReference type="NCBI Taxonomy" id="229202"/>
    <lineage>
        <taxon>Eukaryota</taxon>
        <taxon>Viridiplantae</taxon>
        <taxon>Streptophyta</taxon>
        <taxon>Embryophyta</taxon>
        <taxon>Tracheophyta</taxon>
        <taxon>Spermatophyta</taxon>
        <taxon>Magnoliopsida</taxon>
        <taxon>eudicotyledons</taxon>
        <taxon>Gunneridae</taxon>
        <taxon>Pentapetalae</taxon>
        <taxon>asterids</taxon>
        <taxon>Ericales</taxon>
        <taxon>Ericaceae</taxon>
        <taxon>Vaccinioideae</taxon>
        <taxon>Vaccinieae</taxon>
        <taxon>Vaccinium</taxon>
    </lineage>
</organism>
<sequence length="149" mass="16295">METLPFPPPPYMTDQPQFQEPPPPYMTDQQQYFQEPPPPYMPDQQQFQDSALPNPVAAATSNPWHTSGSIGPFFAVISVLSILAILSCLFARTFVGRDATPFESINHGGCSGWLKARWRRRIRGDCIGVGAKVTVGENGGDDGKVSDGV</sequence>
<keyword evidence="2" id="KW-1185">Reference proteome</keyword>
<evidence type="ECO:0000313" key="1">
    <source>
        <dbReference type="EMBL" id="KAH7851501.1"/>
    </source>
</evidence>
<gene>
    <name evidence="1" type="ORF">Vadar_012554</name>
</gene>